<comment type="subcellular location">
    <subcellularLocation>
        <location evidence="1">Cell inner membrane</location>
    </subcellularLocation>
</comment>
<feature type="domain" description="T2SS protein K first SAM-like" evidence="12">
    <location>
        <begin position="190"/>
        <end position="268"/>
    </location>
</feature>
<evidence type="ECO:0000256" key="5">
    <source>
        <dbReference type="ARBA" id="ARBA00022519"/>
    </source>
</evidence>
<keyword evidence="7" id="KW-0653">Protein transport</keyword>
<dbReference type="InterPro" id="IPR005628">
    <property type="entry name" value="GspK"/>
</dbReference>
<evidence type="ECO:0000259" key="11">
    <source>
        <dbReference type="Pfam" id="PF03934"/>
    </source>
</evidence>
<feature type="transmembrane region" description="Helical" evidence="10">
    <location>
        <begin position="12"/>
        <end position="34"/>
    </location>
</feature>
<dbReference type="RefSeq" id="WP_116687800.1">
    <property type="nucleotide sequence ID" value="NZ_CAWNYD010000006.1"/>
</dbReference>
<keyword evidence="6 10" id="KW-0812">Transmembrane</keyword>
<keyword evidence="5" id="KW-0997">Cell inner membrane</keyword>
<dbReference type="Proteomes" id="UP000244906">
    <property type="component" value="Unassembled WGS sequence"/>
</dbReference>
<evidence type="ECO:0008006" key="15">
    <source>
        <dbReference type="Google" id="ProtNLM"/>
    </source>
</evidence>
<dbReference type="NCBIfam" id="NF037980">
    <property type="entry name" value="T2SS_GspK"/>
    <property type="match status" value="1"/>
</dbReference>
<dbReference type="InterPro" id="IPR049179">
    <property type="entry name" value="T2SSK_SAM-like_2nd"/>
</dbReference>
<evidence type="ECO:0000259" key="12">
    <source>
        <dbReference type="Pfam" id="PF21687"/>
    </source>
</evidence>
<dbReference type="OrthoDB" id="5293133at2"/>
<proteinExistence type="inferred from homology"/>
<gene>
    <name evidence="13" type="ORF">DC094_14285</name>
</gene>
<dbReference type="InterPro" id="IPR049031">
    <property type="entry name" value="T2SSK_SAM-like_1st"/>
</dbReference>
<evidence type="ECO:0000256" key="3">
    <source>
        <dbReference type="ARBA" id="ARBA00022448"/>
    </source>
</evidence>
<evidence type="ECO:0000256" key="6">
    <source>
        <dbReference type="ARBA" id="ARBA00022692"/>
    </source>
</evidence>
<evidence type="ECO:0000256" key="9">
    <source>
        <dbReference type="ARBA" id="ARBA00023136"/>
    </source>
</evidence>
<dbReference type="EMBL" id="QDDL01000006">
    <property type="protein sequence ID" value="PVZ67604.1"/>
    <property type="molecule type" value="Genomic_DNA"/>
</dbReference>
<dbReference type="Gene3D" id="1.10.40.60">
    <property type="entry name" value="EpsJ-like"/>
    <property type="match status" value="2"/>
</dbReference>
<dbReference type="PIRSF" id="PIRSF002786">
    <property type="entry name" value="XcpX"/>
    <property type="match status" value="1"/>
</dbReference>
<keyword evidence="9 10" id="KW-0472">Membrane</keyword>
<comment type="similarity">
    <text evidence="2">Belongs to the GSP K family.</text>
</comment>
<dbReference type="PANTHER" id="PTHR38831:SF1">
    <property type="entry name" value="TYPE II SECRETION SYSTEM PROTEIN K-RELATED"/>
    <property type="match status" value="1"/>
</dbReference>
<dbReference type="Pfam" id="PF21687">
    <property type="entry name" value="T2SSK_1st"/>
    <property type="match status" value="1"/>
</dbReference>
<evidence type="ECO:0000256" key="2">
    <source>
        <dbReference type="ARBA" id="ARBA00007246"/>
    </source>
</evidence>
<comment type="caution">
    <text evidence="13">The sequence shown here is derived from an EMBL/GenBank/DDBJ whole genome shotgun (WGS) entry which is preliminary data.</text>
</comment>
<organism evidence="13 14">
    <name type="scientific">Pelagibaculum spongiae</name>
    <dbReference type="NCBI Taxonomy" id="2080658"/>
    <lineage>
        <taxon>Bacteria</taxon>
        <taxon>Pseudomonadati</taxon>
        <taxon>Pseudomonadota</taxon>
        <taxon>Gammaproteobacteria</taxon>
        <taxon>Oceanospirillales</taxon>
        <taxon>Pelagibaculum</taxon>
    </lineage>
</organism>
<protein>
    <recommendedName>
        <fullName evidence="15">Type II secretion system protein K</fullName>
    </recommendedName>
</protein>
<dbReference type="SUPFAM" id="SSF158544">
    <property type="entry name" value="GspK insert domain-like"/>
    <property type="match status" value="1"/>
</dbReference>
<evidence type="ECO:0000256" key="7">
    <source>
        <dbReference type="ARBA" id="ARBA00022927"/>
    </source>
</evidence>
<dbReference type="GO" id="GO:0005886">
    <property type="term" value="C:plasma membrane"/>
    <property type="evidence" value="ECO:0007669"/>
    <property type="project" value="UniProtKB-SubCell"/>
</dbReference>
<keyword evidence="3" id="KW-0813">Transport</keyword>
<evidence type="ECO:0000313" key="13">
    <source>
        <dbReference type="EMBL" id="PVZ67604.1"/>
    </source>
</evidence>
<dbReference type="AlphaFoldDB" id="A0A2V1GY64"/>
<name>A0A2V1GY64_9GAMM</name>
<evidence type="ECO:0000256" key="1">
    <source>
        <dbReference type="ARBA" id="ARBA00004533"/>
    </source>
</evidence>
<reference evidence="13 14" key="1">
    <citation type="submission" date="2018-04" db="EMBL/GenBank/DDBJ databases">
        <title>Thalassorhabdus spongiae gen. nov., sp. nov., isolated from a marine sponge in South-West Iceland.</title>
        <authorList>
            <person name="Knobloch S."/>
            <person name="Daussin A."/>
            <person name="Johannsson R."/>
            <person name="Marteinsson V.T."/>
        </authorList>
    </citation>
    <scope>NUCLEOTIDE SEQUENCE [LARGE SCALE GENOMIC DNA]</scope>
    <source>
        <strain evidence="13 14">Hp12</strain>
    </source>
</reference>
<feature type="domain" description="T2SS protein K second SAM-like" evidence="11">
    <location>
        <begin position="287"/>
        <end position="345"/>
    </location>
</feature>
<evidence type="ECO:0000256" key="4">
    <source>
        <dbReference type="ARBA" id="ARBA00022475"/>
    </source>
</evidence>
<accession>A0A2V1GY64</accession>
<evidence type="ECO:0000256" key="8">
    <source>
        <dbReference type="ARBA" id="ARBA00022989"/>
    </source>
</evidence>
<keyword evidence="14" id="KW-1185">Reference proteome</keyword>
<evidence type="ECO:0000256" key="10">
    <source>
        <dbReference type="SAM" id="Phobius"/>
    </source>
</evidence>
<evidence type="ECO:0000313" key="14">
    <source>
        <dbReference type="Proteomes" id="UP000244906"/>
    </source>
</evidence>
<dbReference type="PANTHER" id="PTHR38831">
    <property type="entry name" value="TYPE II SECRETION SYSTEM PROTEIN K"/>
    <property type="match status" value="1"/>
</dbReference>
<keyword evidence="4" id="KW-1003">Cell membrane</keyword>
<dbReference type="InterPro" id="IPR038072">
    <property type="entry name" value="GspK_central_sf"/>
</dbReference>
<dbReference type="Pfam" id="PF03934">
    <property type="entry name" value="T2SSK"/>
    <property type="match status" value="1"/>
</dbReference>
<dbReference type="GO" id="GO:0009306">
    <property type="term" value="P:protein secretion"/>
    <property type="evidence" value="ECO:0007669"/>
    <property type="project" value="InterPro"/>
</dbReference>
<keyword evidence="8 10" id="KW-1133">Transmembrane helix</keyword>
<sequence length="397" mass="44237">MIGINSKHHQQKGAVLITAILVVSLVAIIATTLIQQQSRMVRLGYSLRHMDQTYLFWDQYERFYLGQMGDLLKQNDFNVAKVDNLIKQQGGAFASGGDDELVCLRQELEEQGITINIEGLAAVDIQGRFDLNSLRNTNGTIDPNKLKILQRLLVAIEDYVNLPPSINSTNLINSTSPTGSQPTQDPLELDEQVIADSIADWMDSDSTAKSYGAEDDFYQGLDIAYRTPGNWMTDISELKLIKGIADQEDDAIRSRIYQELSKHITVLPTVIKSGQNGTTQTPRNAKLDINRASIPVLQSLHQNFSSNDALRLQDGRGTNGYKSLDDFWKEVAVQKTEDEIKQAISLGVEGQYFLVWGTLATGLGRAPASSLLEVDKQGKVTTLWRSRMFERKPSCQL</sequence>